<dbReference type="GO" id="GO:0097367">
    <property type="term" value="F:carbohydrate derivative binding"/>
    <property type="evidence" value="ECO:0007669"/>
    <property type="project" value="InterPro"/>
</dbReference>
<dbReference type="InterPro" id="IPR046348">
    <property type="entry name" value="SIS_dom_sf"/>
</dbReference>
<dbReference type="OrthoDB" id="9805185at2"/>
<dbReference type="GO" id="GO:1901135">
    <property type="term" value="P:carbohydrate derivative metabolic process"/>
    <property type="evidence" value="ECO:0007669"/>
    <property type="project" value="InterPro"/>
</dbReference>
<evidence type="ECO:0000313" key="4">
    <source>
        <dbReference type="Proteomes" id="UP000189299"/>
    </source>
</evidence>
<gene>
    <name evidence="3" type="ORF">BTN92_08045</name>
    <name evidence="2" type="ORF">HI921_03795</name>
</gene>
<feature type="domain" description="SIS" evidence="1">
    <location>
        <begin position="30"/>
        <end position="201"/>
    </location>
</feature>
<name>A0A1V2UJD0_ENTMU</name>
<accession>A0A1V2UJD0</accession>
<dbReference type="Proteomes" id="UP000557857">
    <property type="component" value="Unassembled WGS sequence"/>
</dbReference>
<evidence type="ECO:0000313" key="3">
    <source>
        <dbReference type="EMBL" id="ONN43383.1"/>
    </source>
</evidence>
<dbReference type="RefSeq" id="WP_062805584.1">
    <property type="nucleotide sequence ID" value="NZ_CABMMO010000006.1"/>
</dbReference>
<dbReference type="Pfam" id="PF13580">
    <property type="entry name" value="SIS_2"/>
    <property type="match status" value="1"/>
</dbReference>
<evidence type="ECO:0000313" key="5">
    <source>
        <dbReference type="Proteomes" id="UP000557857"/>
    </source>
</evidence>
<dbReference type="GO" id="GO:0016853">
    <property type="term" value="F:isomerase activity"/>
    <property type="evidence" value="ECO:0007669"/>
    <property type="project" value="UniProtKB-KW"/>
</dbReference>
<evidence type="ECO:0000259" key="1">
    <source>
        <dbReference type="PROSITE" id="PS51464"/>
    </source>
</evidence>
<dbReference type="Gene3D" id="3.40.50.10490">
    <property type="entry name" value="Glucose-6-phosphate isomerase like protein, domain 1"/>
    <property type="match status" value="1"/>
</dbReference>
<dbReference type="InterPro" id="IPR001347">
    <property type="entry name" value="SIS_dom"/>
</dbReference>
<dbReference type="PROSITE" id="PS51464">
    <property type="entry name" value="SIS"/>
    <property type="match status" value="1"/>
</dbReference>
<proteinExistence type="predicted"/>
<comment type="caution">
    <text evidence="3">The sequence shown here is derived from an EMBL/GenBank/DDBJ whole genome shotgun (WGS) entry which is preliminary data.</text>
</comment>
<dbReference type="SUPFAM" id="SSF53697">
    <property type="entry name" value="SIS domain"/>
    <property type="match status" value="1"/>
</dbReference>
<sequence>MSLPYFDYCQKLEQKLRIEEPLMEQAGRWIATQIHRGGCLHIFASSTLQGTAYEFWQQCPKILPTQLIEHPAAGIYESLEGTGQAIIEQINAQPEDIFLFLSNEGRNPAIIELAEWVKEQGYLLIVITGFDLSRSIKSRHSSGLRLYEYADLVLDNYATIDDAVLTVPKFEPAICGAASLATLILLQQIVYFSVYYLLESH</sequence>
<evidence type="ECO:0000313" key="2">
    <source>
        <dbReference type="EMBL" id="NMP57597.1"/>
    </source>
</evidence>
<keyword evidence="3" id="KW-0413">Isomerase</keyword>
<reference evidence="2 5" key="2">
    <citation type="submission" date="2020-04" db="EMBL/GenBank/DDBJ databases">
        <authorList>
            <person name="Abaymova A."/>
            <person name="Teymurazov M."/>
            <person name="Tazyna O."/>
            <person name="Chatushin Y."/>
            <person name="Svetoch E."/>
            <person name="Pereligyn V."/>
            <person name="Pohylenko V."/>
            <person name="Platonov M."/>
            <person name="Kartsev N."/>
            <person name="Skryabin Y."/>
            <person name="Sizova A."/>
            <person name="Solomentsev V."/>
            <person name="Kislichkina A."/>
            <person name="Bogun A."/>
        </authorList>
    </citation>
    <scope>NUCLEOTIDE SEQUENCE [LARGE SCALE GENOMIC DNA]</scope>
    <source>
        <strain evidence="2">SCPM-O-B-8398</strain>
        <strain evidence="5">SCPM-O-B-8398 (E28)</strain>
    </source>
</reference>
<protein>
    <submittedName>
        <fullName evidence="2">SIS domain-containing protein</fullName>
    </submittedName>
    <submittedName>
        <fullName evidence="3">Sugar isomerase</fullName>
    </submittedName>
</protein>
<dbReference type="EMBL" id="JABCAG010000007">
    <property type="protein sequence ID" value="NMP57597.1"/>
    <property type="molecule type" value="Genomic_DNA"/>
</dbReference>
<dbReference type="AlphaFoldDB" id="A0A1V2UJD0"/>
<organism evidence="3 4">
    <name type="scientific">Enterococcus mundtii</name>
    <dbReference type="NCBI Taxonomy" id="53346"/>
    <lineage>
        <taxon>Bacteria</taxon>
        <taxon>Bacillati</taxon>
        <taxon>Bacillota</taxon>
        <taxon>Bacilli</taxon>
        <taxon>Lactobacillales</taxon>
        <taxon>Enterococcaceae</taxon>
        <taxon>Enterococcus</taxon>
    </lineage>
</organism>
<dbReference type="Proteomes" id="UP000189299">
    <property type="component" value="Unassembled WGS sequence"/>
</dbReference>
<reference evidence="3 4" key="1">
    <citation type="submission" date="2016-12" db="EMBL/GenBank/DDBJ databases">
        <authorList>
            <person name="Song W.-J."/>
            <person name="Kurnit D.M."/>
        </authorList>
    </citation>
    <scope>NUCLEOTIDE SEQUENCE [LARGE SCALE GENOMIC DNA]</scope>
    <source>
        <strain evidence="3 4">CGB1038-1_S1</strain>
    </source>
</reference>
<dbReference type="EMBL" id="MSTR01000006">
    <property type="protein sequence ID" value="ONN43383.1"/>
    <property type="molecule type" value="Genomic_DNA"/>
</dbReference>